<dbReference type="AlphaFoldDB" id="A0A7G2D5P8"/>
<name>A0A7G2D5P8_9EURY</name>
<dbReference type="KEGG" id="tcq:TIRI35C_0506"/>
<keyword evidence="2" id="KW-1185">Reference proteome</keyword>
<dbReference type="Proteomes" id="UP000516304">
    <property type="component" value="Chromosome TIRI35C"/>
</dbReference>
<dbReference type="EMBL" id="LR881183">
    <property type="protein sequence ID" value="CAD5243660.1"/>
    <property type="molecule type" value="Genomic_DNA"/>
</dbReference>
<gene>
    <name evidence="1" type="ORF">TIRI35C_0506</name>
</gene>
<evidence type="ECO:0000313" key="1">
    <source>
        <dbReference type="EMBL" id="CAD5243660.1"/>
    </source>
</evidence>
<proteinExistence type="predicted"/>
<evidence type="ECO:0000313" key="2">
    <source>
        <dbReference type="Proteomes" id="UP000516304"/>
    </source>
</evidence>
<organism evidence="1 2">
    <name type="scientific">Thermococcus camini</name>
    <dbReference type="NCBI Taxonomy" id="2016373"/>
    <lineage>
        <taxon>Archaea</taxon>
        <taxon>Methanobacteriati</taxon>
        <taxon>Methanobacteriota</taxon>
        <taxon>Thermococci</taxon>
        <taxon>Thermococcales</taxon>
        <taxon>Thermococcaceae</taxon>
        <taxon>Thermococcus</taxon>
    </lineage>
</organism>
<dbReference type="RefSeq" id="WP_188201607.1">
    <property type="nucleotide sequence ID" value="NZ_LR881183.1"/>
</dbReference>
<protein>
    <submittedName>
        <fullName evidence="1">Uncharacterized protein</fullName>
    </submittedName>
</protein>
<sequence>MKGKQLFSVLLGLLMVGMVLVSASDTVKPTKISSIPSDGISISPLPGHEKGIIMKTFTGKLSLHLAEQFLQKYWDMLTLRIKFEEFGDATFVGIALRPLPSGAYVPLYYFGYDSDDLDVKTLTKDFYSEVSKFENTPLEVKGALSDEPPRAWKYLGAILSLRTSREIKVAPAPWIVRKATVYNGVGAEFWGTYGEWGQYVYYVAITHSAEVPSDRDLPSDFKIAVKEVKDRVTVLNSDDAFIGYGSFRPDDSGSTSQSVVTWGLNLDFGIDATGRPLPTAQAGFSESHTTGLGFKWYTRIIDPNYDVQFEFYDLKKKGLLTSSPAWGQIFVSRPVVLVHVKQGTPFYEGKIRVRADATFVYEVPVDSPFSGTYVVKKDVNAPPVEFTVEMFPWEGMIQLRD</sequence>
<reference evidence="1 2" key="1">
    <citation type="submission" date="2020-09" db="EMBL/GenBank/DDBJ databases">
        <authorList>
            <person name="Courtine D."/>
        </authorList>
    </citation>
    <scope>NUCLEOTIDE SEQUENCE [LARGE SCALE GENOMIC DNA]</scope>
    <source>
        <strain evidence="1 2">IRI35c</strain>
    </source>
</reference>
<dbReference type="GeneID" id="58918241"/>
<accession>A0A7G2D5P8</accession>